<dbReference type="Proteomes" id="UP000188268">
    <property type="component" value="Unassembled WGS sequence"/>
</dbReference>
<comment type="caution">
    <text evidence="1">The sequence shown here is derived from an EMBL/GenBank/DDBJ whole genome shotgun (WGS) entry which is preliminary data.</text>
</comment>
<accession>A0A1R3GYG7</accession>
<protein>
    <submittedName>
        <fullName evidence="1">Uncharacterized protein</fullName>
    </submittedName>
</protein>
<evidence type="ECO:0000313" key="1">
    <source>
        <dbReference type="EMBL" id="OMO63155.1"/>
    </source>
</evidence>
<dbReference type="Gramene" id="OMO63155">
    <property type="protein sequence ID" value="OMO63155"/>
    <property type="gene ID" value="CCACVL1_22441"/>
</dbReference>
<name>A0A1R3GYG7_COCAP</name>
<proteinExistence type="predicted"/>
<sequence>MANGQWGCCCCTKTVTDLK</sequence>
<evidence type="ECO:0000313" key="2">
    <source>
        <dbReference type="Proteomes" id="UP000188268"/>
    </source>
</evidence>
<dbReference type="EMBL" id="AWWV01012997">
    <property type="protein sequence ID" value="OMO63155.1"/>
    <property type="molecule type" value="Genomic_DNA"/>
</dbReference>
<dbReference type="AlphaFoldDB" id="A0A1R3GYG7"/>
<gene>
    <name evidence="1" type="ORF">CCACVL1_22441</name>
</gene>
<keyword evidence="2" id="KW-1185">Reference proteome</keyword>
<organism evidence="1 2">
    <name type="scientific">Corchorus capsularis</name>
    <name type="common">Jute</name>
    <dbReference type="NCBI Taxonomy" id="210143"/>
    <lineage>
        <taxon>Eukaryota</taxon>
        <taxon>Viridiplantae</taxon>
        <taxon>Streptophyta</taxon>
        <taxon>Embryophyta</taxon>
        <taxon>Tracheophyta</taxon>
        <taxon>Spermatophyta</taxon>
        <taxon>Magnoliopsida</taxon>
        <taxon>eudicotyledons</taxon>
        <taxon>Gunneridae</taxon>
        <taxon>Pentapetalae</taxon>
        <taxon>rosids</taxon>
        <taxon>malvids</taxon>
        <taxon>Malvales</taxon>
        <taxon>Malvaceae</taxon>
        <taxon>Grewioideae</taxon>
        <taxon>Apeibeae</taxon>
        <taxon>Corchorus</taxon>
    </lineage>
</organism>
<reference evidence="1 2" key="1">
    <citation type="submission" date="2013-09" db="EMBL/GenBank/DDBJ databases">
        <title>Corchorus capsularis genome sequencing.</title>
        <authorList>
            <person name="Alam M."/>
            <person name="Haque M.S."/>
            <person name="Islam M.S."/>
            <person name="Emdad E.M."/>
            <person name="Islam M.M."/>
            <person name="Ahmed B."/>
            <person name="Halim A."/>
            <person name="Hossen Q.M.M."/>
            <person name="Hossain M.Z."/>
            <person name="Ahmed R."/>
            <person name="Khan M.M."/>
            <person name="Islam R."/>
            <person name="Rashid M.M."/>
            <person name="Khan S.A."/>
            <person name="Rahman M.S."/>
            <person name="Alam M."/>
        </authorList>
    </citation>
    <scope>NUCLEOTIDE SEQUENCE [LARGE SCALE GENOMIC DNA]</scope>
    <source>
        <strain evidence="2">cv. CVL-1</strain>
        <tissue evidence="1">Whole seedling</tissue>
    </source>
</reference>